<accession>A0A937XFK9</accession>
<comment type="caution">
    <text evidence="4">The sequence shown here is derived from an EMBL/GenBank/DDBJ whole genome shotgun (WGS) entry which is preliminary data.</text>
</comment>
<dbReference type="GO" id="GO:0030435">
    <property type="term" value="P:sporulation resulting in formation of a cellular spore"/>
    <property type="evidence" value="ECO:0007669"/>
    <property type="project" value="InterPro"/>
</dbReference>
<dbReference type="InterPro" id="IPR013486">
    <property type="entry name" value="SpoIID/LytB"/>
</dbReference>
<dbReference type="EMBL" id="VGIR01000138">
    <property type="protein sequence ID" value="MBM3332795.1"/>
    <property type="molecule type" value="Genomic_DNA"/>
</dbReference>
<sequence>MRMLALVAAILCLAGCCYHAPMAPTRPVPPPKPSPTGEPSVRVRLTTKGVAFFSSSRGLTLAASTSPQSVDPNQLIQVGFEGGLVVASGGPAPLRTADTLAVAAGEGGFVRVGDRSYRGRLLVFRAADGDLAVVNVLGLEDYLRGVVPCEIGPINVRTLEATKAQAVAARSFTMTRLGRRKGLGHDLFDSYLRDQEYRGIERETELSRQAVSATRGEVLEFQYEVCEALYHANCGGVTANGSKPYLKSIPDTPEQRRGRKAYCSGRPNSSWQTSLGRDSLDAAASRLLGMGCRVRAVSVEMDRESGRARYVNLATDHGSSRVPGSDFRMAMGLRSTAFTASIRGRTVSFTGRGWGHGSGMCQDGAIGMAEAGASYREILKHYYTGASLAQRY</sequence>
<evidence type="ECO:0000259" key="3">
    <source>
        <dbReference type="Pfam" id="PF08486"/>
    </source>
</evidence>
<protein>
    <submittedName>
        <fullName evidence="4">SpoIID/LytB domain-containing protein</fullName>
    </submittedName>
</protein>
<feature type="domain" description="Sporulation stage II protein D amidase enhancer LytB N-terminal" evidence="3">
    <location>
        <begin position="128"/>
        <end position="220"/>
    </location>
</feature>
<dbReference type="Pfam" id="PF08486">
    <property type="entry name" value="SpoIID"/>
    <property type="match status" value="1"/>
</dbReference>
<keyword evidence="2" id="KW-0732">Signal</keyword>
<evidence type="ECO:0000313" key="5">
    <source>
        <dbReference type="Proteomes" id="UP000779900"/>
    </source>
</evidence>
<feature type="chain" id="PRO_5037251873" evidence="2">
    <location>
        <begin position="20"/>
        <end position="392"/>
    </location>
</feature>
<evidence type="ECO:0000313" key="4">
    <source>
        <dbReference type="EMBL" id="MBM3332795.1"/>
    </source>
</evidence>
<gene>
    <name evidence="4" type="ORF">FJY68_13275</name>
</gene>
<name>A0A937XFK9_UNCW3</name>
<dbReference type="InterPro" id="IPR013693">
    <property type="entry name" value="SpoIID/LytB_N"/>
</dbReference>
<dbReference type="AlphaFoldDB" id="A0A937XFK9"/>
<dbReference type="Proteomes" id="UP000779900">
    <property type="component" value="Unassembled WGS sequence"/>
</dbReference>
<organism evidence="4 5">
    <name type="scientific">candidate division WOR-3 bacterium</name>
    <dbReference type="NCBI Taxonomy" id="2052148"/>
    <lineage>
        <taxon>Bacteria</taxon>
        <taxon>Bacteria division WOR-3</taxon>
    </lineage>
</organism>
<feature type="region of interest" description="Disordered" evidence="1">
    <location>
        <begin position="245"/>
        <end position="270"/>
    </location>
</feature>
<evidence type="ECO:0000256" key="2">
    <source>
        <dbReference type="SAM" id="SignalP"/>
    </source>
</evidence>
<evidence type="ECO:0000256" key="1">
    <source>
        <dbReference type="SAM" id="MobiDB-lite"/>
    </source>
</evidence>
<dbReference type="NCBIfam" id="TIGR02669">
    <property type="entry name" value="SpoIID_LytB"/>
    <property type="match status" value="1"/>
</dbReference>
<feature type="signal peptide" evidence="2">
    <location>
        <begin position="1"/>
        <end position="19"/>
    </location>
</feature>
<reference evidence="4" key="1">
    <citation type="submission" date="2019-03" db="EMBL/GenBank/DDBJ databases">
        <title>Lake Tanganyika Metagenome-Assembled Genomes (MAGs).</title>
        <authorList>
            <person name="Tran P."/>
        </authorList>
    </citation>
    <scope>NUCLEOTIDE SEQUENCE</scope>
    <source>
        <strain evidence="4">K_DeepCast_150m_m2_040</strain>
    </source>
</reference>
<proteinExistence type="predicted"/>